<keyword evidence="2 4" id="KW-0238">DNA-binding</keyword>
<keyword evidence="7" id="KW-1185">Reference proteome</keyword>
<accession>A0A401ZEF0</accession>
<evidence type="ECO:0000259" key="5">
    <source>
        <dbReference type="PROSITE" id="PS50977"/>
    </source>
</evidence>
<evidence type="ECO:0000256" key="3">
    <source>
        <dbReference type="ARBA" id="ARBA00023163"/>
    </source>
</evidence>
<evidence type="ECO:0000256" key="4">
    <source>
        <dbReference type="PROSITE-ProRule" id="PRU00335"/>
    </source>
</evidence>
<dbReference type="PRINTS" id="PR00455">
    <property type="entry name" value="HTHTETR"/>
</dbReference>
<comment type="caution">
    <text evidence="6">The sequence shown here is derived from an EMBL/GenBank/DDBJ whole genome shotgun (WGS) entry which is preliminary data.</text>
</comment>
<feature type="domain" description="HTH tetR-type" evidence="5">
    <location>
        <begin position="17"/>
        <end position="77"/>
    </location>
</feature>
<sequence>MGSLEGRRRAVHDVQKEERRQAILEQAWQLFLEHGYEALTMSEIAAATGLAKGTLFLYFKTKETLFLTLVEQQLDIFFAQLNIRLEEARSTVTSAGVARLICDVLVAHPGLTRLLSIVHTILEQHIPLETALHFKQMLLQHFQQTGSLLEGILPFLPAGEGAHVLLQAYALALGVWQISDPAPIVRQVLDSQPALQPFDVQFAPEFTAALQALLNGLEQAVRKMD</sequence>
<evidence type="ECO:0000313" key="7">
    <source>
        <dbReference type="Proteomes" id="UP000287224"/>
    </source>
</evidence>
<name>A0A401ZEF0_9CHLR</name>
<dbReference type="InterPro" id="IPR041483">
    <property type="entry name" value="TetR_C_34"/>
</dbReference>
<dbReference type="Proteomes" id="UP000287224">
    <property type="component" value="Unassembled WGS sequence"/>
</dbReference>
<gene>
    <name evidence="6" type="ORF">KDAU_25800</name>
</gene>
<evidence type="ECO:0000256" key="1">
    <source>
        <dbReference type="ARBA" id="ARBA00023015"/>
    </source>
</evidence>
<dbReference type="GO" id="GO:0045892">
    <property type="term" value="P:negative regulation of DNA-templated transcription"/>
    <property type="evidence" value="ECO:0007669"/>
    <property type="project" value="UniProtKB-ARBA"/>
</dbReference>
<dbReference type="OrthoDB" id="268339at2"/>
<dbReference type="PANTHER" id="PTHR30055:SF178">
    <property type="entry name" value="POSSIBLE TRANSCRIPTIONAL REGULATORY PROTEIN"/>
    <property type="match status" value="1"/>
</dbReference>
<dbReference type="FunFam" id="1.10.10.60:FF:000141">
    <property type="entry name" value="TetR family transcriptional regulator"/>
    <property type="match status" value="1"/>
</dbReference>
<dbReference type="GO" id="GO:0000976">
    <property type="term" value="F:transcription cis-regulatory region binding"/>
    <property type="evidence" value="ECO:0007669"/>
    <property type="project" value="TreeGrafter"/>
</dbReference>
<feature type="DNA-binding region" description="H-T-H motif" evidence="4">
    <location>
        <begin position="40"/>
        <end position="59"/>
    </location>
</feature>
<dbReference type="SUPFAM" id="SSF46689">
    <property type="entry name" value="Homeodomain-like"/>
    <property type="match status" value="1"/>
</dbReference>
<evidence type="ECO:0000313" key="6">
    <source>
        <dbReference type="EMBL" id="GCE05251.1"/>
    </source>
</evidence>
<dbReference type="PROSITE" id="PS50977">
    <property type="entry name" value="HTH_TETR_2"/>
    <property type="match status" value="1"/>
</dbReference>
<dbReference type="InterPro" id="IPR009057">
    <property type="entry name" value="Homeodomain-like_sf"/>
</dbReference>
<keyword evidence="1" id="KW-0805">Transcription regulation</keyword>
<dbReference type="InterPro" id="IPR023772">
    <property type="entry name" value="DNA-bd_HTH_TetR-type_CS"/>
</dbReference>
<proteinExistence type="predicted"/>
<dbReference type="Pfam" id="PF17929">
    <property type="entry name" value="TetR_C_34"/>
    <property type="match status" value="1"/>
</dbReference>
<dbReference type="Pfam" id="PF00440">
    <property type="entry name" value="TetR_N"/>
    <property type="match status" value="1"/>
</dbReference>
<dbReference type="GO" id="GO:0003700">
    <property type="term" value="F:DNA-binding transcription factor activity"/>
    <property type="evidence" value="ECO:0007669"/>
    <property type="project" value="TreeGrafter"/>
</dbReference>
<dbReference type="EMBL" id="BIFQ01000001">
    <property type="protein sequence ID" value="GCE05251.1"/>
    <property type="molecule type" value="Genomic_DNA"/>
</dbReference>
<protein>
    <submittedName>
        <fullName evidence="6">TetR family transcriptional regulator</fullName>
    </submittedName>
</protein>
<dbReference type="AlphaFoldDB" id="A0A401ZEF0"/>
<evidence type="ECO:0000256" key="2">
    <source>
        <dbReference type="ARBA" id="ARBA00023125"/>
    </source>
</evidence>
<keyword evidence="3" id="KW-0804">Transcription</keyword>
<dbReference type="InterPro" id="IPR050109">
    <property type="entry name" value="HTH-type_TetR-like_transc_reg"/>
</dbReference>
<dbReference type="PANTHER" id="PTHR30055">
    <property type="entry name" value="HTH-TYPE TRANSCRIPTIONAL REGULATOR RUTR"/>
    <property type="match status" value="1"/>
</dbReference>
<organism evidence="6 7">
    <name type="scientific">Dictyobacter aurantiacus</name>
    <dbReference type="NCBI Taxonomy" id="1936993"/>
    <lineage>
        <taxon>Bacteria</taxon>
        <taxon>Bacillati</taxon>
        <taxon>Chloroflexota</taxon>
        <taxon>Ktedonobacteria</taxon>
        <taxon>Ktedonobacterales</taxon>
        <taxon>Dictyobacteraceae</taxon>
        <taxon>Dictyobacter</taxon>
    </lineage>
</organism>
<dbReference type="RefSeq" id="WP_126596319.1">
    <property type="nucleotide sequence ID" value="NZ_BIFQ01000001.1"/>
</dbReference>
<dbReference type="Gene3D" id="1.10.357.10">
    <property type="entry name" value="Tetracycline Repressor, domain 2"/>
    <property type="match status" value="1"/>
</dbReference>
<dbReference type="PROSITE" id="PS01081">
    <property type="entry name" value="HTH_TETR_1"/>
    <property type="match status" value="1"/>
</dbReference>
<dbReference type="InterPro" id="IPR001647">
    <property type="entry name" value="HTH_TetR"/>
</dbReference>
<reference evidence="7" key="1">
    <citation type="submission" date="2018-12" db="EMBL/GenBank/DDBJ databases">
        <title>Tengunoibacter tsumagoiensis gen. nov., sp. nov., Dictyobacter kobayashii sp. nov., D. alpinus sp. nov., and D. joshuensis sp. nov. and description of Dictyobacteraceae fam. nov. within the order Ktedonobacterales isolated from Tengu-no-mugimeshi.</title>
        <authorList>
            <person name="Wang C.M."/>
            <person name="Zheng Y."/>
            <person name="Sakai Y."/>
            <person name="Toyoda A."/>
            <person name="Minakuchi Y."/>
            <person name="Abe K."/>
            <person name="Yokota A."/>
            <person name="Yabe S."/>
        </authorList>
    </citation>
    <scope>NUCLEOTIDE SEQUENCE [LARGE SCALE GENOMIC DNA]</scope>
    <source>
        <strain evidence="7">S-27</strain>
    </source>
</reference>